<dbReference type="EMBL" id="AJVK01015072">
    <property type="status" value="NOT_ANNOTATED_CDS"/>
    <property type="molecule type" value="Genomic_DNA"/>
</dbReference>
<keyword evidence="2" id="KW-0862">Zinc</keyword>
<dbReference type="GO" id="GO:0007200">
    <property type="term" value="P:phospholipase C-activating G protein-coupled receptor signaling pathway"/>
    <property type="evidence" value="ECO:0007669"/>
    <property type="project" value="TreeGrafter"/>
</dbReference>
<dbReference type="Proteomes" id="UP000092462">
    <property type="component" value="Unassembled WGS sequence"/>
</dbReference>
<dbReference type="SMART" id="SM00109">
    <property type="entry name" value="C1"/>
    <property type="match status" value="1"/>
</dbReference>
<dbReference type="PROSITE" id="PS50081">
    <property type="entry name" value="ZF_DAG_PE_2"/>
    <property type="match status" value="1"/>
</dbReference>
<reference evidence="4" key="1">
    <citation type="submission" date="2022-08" db="UniProtKB">
        <authorList>
            <consortium name="EnsemblMetazoa"/>
        </authorList>
    </citation>
    <scope>IDENTIFICATION</scope>
    <source>
        <strain evidence="4">Israel</strain>
    </source>
</reference>
<evidence type="ECO:0000259" key="3">
    <source>
        <dbReference type="PROSITE" id="PS50081"/>
    </source>
</evidence>
<feature type="domain" description="Phorbol-ester/DAG-type" evidence="3">
    <location>
        <begin position="15"/>
        <end position="65"/>
    </location>
</feature>
<dbReference type="GO" id="GO:0035556">
    <property type="term" value="P:intracellular signal transduction"/>
    <property type="evidence" value="ECO:0007669"/>
    <property type="project" value="TreeGrafter"/>
</dbReference>
<protein>
    <recommendedName>
        <fullName evidence="3">Phorbol-ester/DAG-type domain-containing protein</fullName>
    </recommendedName>
</protein>
<dbReference type="EMBL" id="AJVK01015071">
    <property type="status" value="NOT_ANNOTATED_CDS"/>
    <property type="molecule type" value="Genomic_DNA"/>
</dbReference>
<dbReference type="PANTHER" id="PTHR22968">
    <property type="entry name" value="PROTEIN KINASE C, MU"/>
    <property type="match status" value="1"/>
</dbReference>
<dbReference type="InterPro" id="IPR020454">
    <property type="entry name" value="DAG/PE-bd"/>
</dbReference>
<keyword evidence="1" id="KW-0479">Metal-binding</keyword>
<dbReference type="PRINTS" id="PR00008">
    <property type="entry name" value="DAGPEDOMAIN"/>
</dbReference>
<dbReference type="EMBL" id="AJVK01015070">
    <property type="status" value="NOT_ANNOTATED_CDS"/>
    <property type="molecule type" value="Genomic_DNA"/>
</dbReference>
<dbReference type="Gene3D" id="3.30.60.20">
    <property type="match status" value="1"/>
</dbReference>
<proteinExistence type="predicted"/>
<sequence length="92" mass="10258">MEYVSTATLVAVRKPHKWQGHTFLTPTFCDQCGSMLHGIAHQGIKCQACDMNVHKRCEESVPNLCGCDHTERRGRIQLAISCTANKLTAEDK</sequence>
<dbReference type="Pfam" id="PF00130">
    <property type="entry name" value="C1_1"/>
    <property type="match status" value="1"/>
</dbReference>
<dbReference type="EMBL" id="AJVK01015073">
    <property type="status" value="NOT_ANNOTATED_CDS"/>
    <property type="molecule type" value="Genomic_DNA"/>
</dbReference>
<organism evidence="4 5">
    <name type="scientific">Phlebotomus papatasi</name>
    <name type="common">Sandfly</name>
    <dbReference type="NCBI Taxonomy" id="29031"/>
    <lineage>
        <taxon>Eukaryota</taxon>
        <taxon>Metazoa</taxon>
        <taxon>Ecdysozoa</taxon>
        <taxon>Arthropoda</taxon>
        <taxon>Hexapoda</taxon>
        <taxon>Insecta</taxon>
        <taxon>Pterygota</taxon>
        <taxon>Neoptera</taxon>
        <taxon>Endopterygota</taxon>
        <taxon>Diptera</taxon>
        <taxon>Nematocera</taxon>
        <taxon>Psychodoidea</taxon>
        <taxon>Psychodidae</taxon>
        <taxon>Phlebotomus</taxon>
        <taxon>Phlebotomus</taxon>
    </lineage>
</organism>
<evidence type="ECO:0000313" key="5">
    <source>
        <dbReference type="Proteomes" id="UP000092462"/>
    </source>
</evidence>
<dbReference type="SUPFAM" id="SSF57889">
    <property type="entry name" value="Cysteine-rich domain"/>
    <property type="match status" value="1"/>
</dbReference>
<dbReference type="GO" id="GO:0016020">
    <property type="term" value="C:membrane"/>
    <property type="evidence" value="ECO:0007669"/>
    <property type="project" value="UniProtKB-SubCell"/>
</dbReference>
<dbReference type="VEuPathDB" id="VectorBase:PPAPM1_003712"/>
<name>A0A1B0EXY4_PHLPP</name>
<evidence type="ECO:0000313" key="4">
    <source>
        <dbReference type="EnsemblMetazoa" id="PPAI006574-PA"/>
    </source>
</evidence>
<dbReference type="PROSITE" id="PS00479">
    <property type="entry name" value="ZF_DAG_PE_1"/>
    <property type="match status" value="1"/>
</dbReference>
<dbReference type="GO" id="GO:0004674">
    <property type="term" value="F:protein serine/threonine kinase activity"/>
    <property type="evidence" value="ECO:0007669"/>
    <property type="project" value="UniProtKB-KW"/>
</dbReference>
<dbReference type="PANTHER" id="PTHR22968:SF14">
    <property type="entry name" value="PROTEIN KINASE C"/>
    <property type="match status" value="1"/>
</dbReference>
<dbReference type="AlphaFoldDB" id="A0A1B0EXY4"/>
<dbReference type="VEuPathDB" id="VectorBase:PPAI006574"/>
<evidence type="ECO:0000256" key="2">
    <source>
        <dbReference type="ARBA" id="ARBA00022833"/>
    </source>
</evidence>
<dbReference type="GO" id="GO:0005829">
    <property type="term" value="C:cytosol"/>
    <property type="evidence" value="ECO:0007669"/>
    <property type="project" value="TreeGrafter"/>
</dbReference>
<accession>A0A1B0EXY4</accession>
<evidence type="ECO:0000256" key="1">
    <source>
        <dbReference type="ARBA" id="ARBA00022723"/>
    </source>
</evidence>
<dbReference type="InterPro" id="IPR046349">
    <property type="entry name" value="C1-like_sf"/>
</dbReference>
<dbReference type="InterPro" id="IPR002219">
    <property type="entry name" value="PKC_DAG/PE"/>
</dbReference>
<dbReference type="GO" id="GO:0008270">
    <property type="term" value="F:zinc ion binding"/>
    <property type="evidence" value="ECO:0007669"/>
    <property type="project" value="UniProtKB-KW"/>
</dbReference>
<dbReference type="EnsemblMetazoa" id="PPAI006574-RA">
    <property type="protein sequence ID" value="PPAI006574-PA"/>
    <property type="gene ID" value="PPAI006574"/>
</dbReference>
<keyword evidence="5" id="KW-1185">Reference proteome</keyword>